<dbReference type="RefSeq" id="WP_183882727.1">
    <property type="nucleotide sequence ID" value="NZ_JACHCE010000004.1"/>
</dbReference>
<evidence type="ECO:0000313" key="6">
    <source>
        <dbReference type="Proteomes" id="UP000537204"/>
    </source>
</evidence>
<keyword evidence="2" id="KW-0472">Membrane</keyword>
<protein>
    <submittedName>
        <fullName evidence="5">Outer membrane receptor protein involved in Fe transport</fullName>
    </submittedName>
</protein>
<dbReference type="Pfam" id="PF14905">
    <property type="entry name" value="OMP_b-brl_3"/>
    <property type="match status" value="1"/>
</dbReference>
<dbReference type="Pfam" id="PF13620">
    <property type="entry name" value="CarboxypepD_reg"/>
    <property type="match status" value="1"/>
</dbReference>
<dbReference type="Gene3D" id="2.170.130.10">
    <property type="entry name" value="TonB-dependent receptor, plug domain"/>
    <property type="match status" value="1"/>
</dbReference>
<dbReference type="GO" id="GO:0009279">
    <property type="term" value="C:cell outer membrane"/>
    <property type="evidence" value="ECO:0007669"/>
    <property type="project" value="UniProtKB-SubCell"/>
</dbReference>
<reference evidence="5 6" key="1">
    <citation type="submission" date="2020-08" db="EMBL/GenBank/DDBJ databases">
        <title>Genomic Encyclopedia of Type Strains, Phase IV (KMG-V): Genome sequencing to study the core and pangenomes of soil and plant-associated prokaryotes.</title>
        <authorList>
            <person name="Whitman W."/>
        </authorList>
    </citation>
    <scope>NUCLEOTIDE SEQUENCE [LARGE SCALE GENOMIC DNA]</scope>
    <source>
        <strain evidence="5 6">S3M1</strain>
    </source>
</reference>
<feature type="domain" description="Outer membrane protein beta-barrel" evidence="4">
    <location>
        <begin position="394"/>
        <end position="803"/>
    </location>
</feature>
<dbReference type="EMBL" id="JACHCE010000004">
    <property type="protein sequence ID" value="MBB5636819.1"/>
    <property type="molecule type" value="Genomic_DNA"/>
</dbReference>
<evidence type="ECO:0000313" key="5">
    <source>
        <dbReference type="EMBL" id="MBB5636819.1"/>
    </source>
</evidence>
<evidence type="ECO:0000256" key="2">
    <source>
        <dbReference type="ARBA" id="ARBA00023136"/>
    </source>
</evidence>
<comment type="caution">
    <text evidence="5">The sequence shown here is derived from an EMBL/GenBank/DDBJ whole genome shotgun (WGS) entry which is preliminary data.</text>
</comment>
<keyword evidence="3" id="KW-0998">Cell outer membrane</keyword>
<comment type="subcellular location">
    <subcellularLocation>
        <location evidence="1">Cell outer membrane</location>
    </subcellularLocation>
</comment>
<dbReference type="InterPro" id="IPR037066">
    <property type="entry name" value="Plug_dom_sf"/>
</dbReference>
<name>A0A7W9E018_9SPHI</name>
<dbReference type="PANTHER" id="PTHR40980:SF3">
    <property type="entry name" value="TONB-DEPENDENT RECEPTOR-LIKE BETA-BARREL DOMAIN-CONTAINING PROTEIN"/>
    <property type="match status" value="1"/>
</dbReference>
<dbReference type="InterPro" id="IPR008969">
    <property type="entry name" value="CarboxyPept-like_regulatory"/>
</dbReference>
<dbReference type="Proteomes" id="UP000537204">
    <property type="component" value="Unassembled WGS sequence"/>
</dbReference>
<sequence>MKLFSSLIMRIAVILLFIIANSFLSEAQSIDKGEIKGAVVDSVTNAGVDFATVSLFKAGAPEPFILMNTNQKGEFHFVNILPGVYRLTIDFIGYRRKIINPVVIAAKMPGLALGNIRLSAAGNVLREVVIQAKVQVMENKADKLVYNAAADITSQSGVATDVLKKVPMVSVDIDGNVELQGNANVRFLINGKPANIFGSKISDVLQSVPASQIKNIEVMTSPGAKYDAAGTAGIINLVLKDNLIKGINGSVNLSAGTRLENGSFNLNARNKNLGLSAFFSANKQLNSNIANLGDRLSFNSAKDTLTRYVQDRFSPFTKSGYQSGLSIDWNITSKDVLTATVGLNQNITHGTGRIMQNQQTYLSTGRVLSDITSERTDATDFGGNSQNWSLLYKKTFLKEGRELNFAYVASATQNKNYDSQLTSYQNGAFPNSGIKSDNPGNDRETDISIDYVEPLAKNFKIETGVKAVFENINNSVVTDSLLNNGTFVNNPGQTYKFNFTRKIYAGYISTSFSLFNDFLNGKAGIRYERTDIHSDLSNDAIPGNNIWAPNLLIQHKLNETQSVKFSYAYRIQRPDYGDLNPFLEIIDPRNISTGTPELKNETGRKFELGYSKSFANSSSLYIGVLYNRNSNDIQHFTTFFPIYVANGTTYNNVSLTKTANIGSQTTLGLNISGSAVINDKLSLRANLLLLEKNNLVPGLPSVGGFSYNANLNATYKLREDLVAEAFGMIDSKRTDFQSIRPGSYNYTIAVRKQLFSNRASIGVTTTNPFNHYTNQYSSAYGTGFTQTNLRQQTMRSFGVIFGYKFDRIRNNKEGAS</sequence>
<dbReference type="InterPro" id="IPR036942">
    <property type="entry name" value="Beta-barrel_TonB_sf"/>
</dbReference>
<accession>A0A7W9E018</accession>
<evidence type="ECO:0000256" key="3">
    <source>
        <dbReference type="ARBA" id="ARBA00023237"/>
    </source>
</evidence>
<evidence type="ECO:0000256" key="1">
    <source>
        <dbReference type="ARBA" id="ARBA00004442"/>
    </source>
</evidence>
<dbReference type="Gene3D" id="2.60.40.1120">
    <property type="entry name" value="Carboxypeptidase-like, regulatory domain"/>
    <property type="match status" value="1"/>
</dbReference>
<dbReference type="AlphaFoldDB" id="A0A7W9E018"/>
<gene>
    <name evidence="5" type="ORF">HDE68_002732</name>
</gene>
<dbReference type="SUPFAM" id="SSF56935">
    <property type="entry name" value="Porins"/>
    <property type="match status" value="1"/>
</dbReference>
<evidence type="ECO:0000259" key="4">
    <source>
        <dbReference type="Pfam" id="PF14905"/>
    </source>
</evidence>
<dbReference type="PANTHER" id="PTHR40980">
    <property type="entry name" value="PLUG DOMAIN-CONTAINING PROTEIN"/>
    <property type="match status" value="1"/>
</dbReference>
<organism evidence="5 6">
    <name type="scientific">Pedobacter cryoconitis</name>
    <dbReference type="NCBI Taxonomy" id="188932"/>
    <lineage>
        <taxon>Bacteria</taxon>
        <taxon>Pseudomonadati</taxon>
        <taxon>Bacteroidota</taxon>
        <taxon>Sphingobacteriia</taxon>
        <taxon>Sphingobacteriales</taxon>
        <taxon>Sphingobacteriaceae</taxon>
        <taxon>Pedobacter</taxon>
    </lineage>
</organism>
<dbReference type="SUPFAM" id="SSF49464">
    <property type="entry name" value="Carboxypeptidase regulatory domain-like"/>
    <property type="match status" value="1"/>
</dbReference>
<dbReference type="Gene3D" id="2.40.170.20">
    <property type="entry name" value="TonB-dependent receptor, beta-barrel domain"/>
    <property type="match status" value="1"/>
</dbReference>
<proteinExistence type="predicted"/>
<keyword evidence="5" id="KW-0675">Receptor</keyword>
<dbReference type="InterPro" id="IPR041700">
    <property type="entry name" value="OMP_b-brl_3"/>
</dbReference>